<dbReference type="InterPro" id="IPR021482">
    <property type="entry name" value="DUF3135"/>
</dbReference>
<dbReference type="STRING" id="1461322.OJ16_02710"/>
<dbReference type="RefSeq" id="WP_040987205.1">
    <property type="nucleotide sequence ID" value="NZ_JTKH01000005.1"/>
</dbReference>
<keyword evidence="2" id="KW-1185">Reference proteome</keyword>
<evidence type="ECO:0000313" key="1">
    <source>
        <dbReference type="EMBL" id="KII81178.1"/>
    </source>
</evidence>
<dbReference type="EMBL" id="JTKH01000005">
    <property type="protein sequence ID" value="KII81178.1"/>
    <property type="molecule type" value="Genomic_DNA"/>
</dbReference>
<organism evidence="1 2">
    <name type="scientific">Vibrio renipiscarius</name>
    <dbReference type="NCBI Taxonomy" id="1461322"/>
    <lineage>
        <taxon>Bacteria</taxon>
        <taxon>Pseudomonadati</taxon>
        <taxon>Pseudomonadota</taxon>
        <taxon>Gammaproteobacteria</taxon>
        <taxon>Vibrionales</taxon>
        <taxon>Vibrionaceae</taxon>
        <taxon>Vibrio</taxon>
    </lineage>
</organism>
<comment type="caution">
    <text evidence="1">The sequence shown here is derived from an EMBL/GenBank/DDBJ whole genome shotgun (WGS) entry which is preliminary data.</text>
</comment>
<proteinExistence type="predicted"/>
<dbReference type="Proteomes" id="UP000031672">
    <property type="component" value="Unassembled WGS sequence"/>
</dbReference>
<accession>A0A0C2NZU1</accession>
<evidence type="ECO:0008006" key="3">
    <source>
        <dbReference type="Google" id="ProtNLM"/>
    </source>
</evidence>
<dbReference type="Pfam" id="PF11333">
    <property type="entry name" value="DUF3135"/>
    <property type="match status" value="1"/>
</dbReference>
<protein>
    <recommendedName>
        <fullName evidence="3">DUF3135 domain-containing protein</fullName>
    </recommendedName>
</protein>
<accession>A0A0C2KG53</accession>
<name>A0A0C2NZU1_9VIBR</name>
<dbReference type="AlphaFoldDB" id="A0A0C2NZU1"/>
<dbReference type="OrthoDB" id="5917239at2"/>
<gene>
    <name evidence="1" type="ORF">OJ16_02710</name>
</gene>
<evidence type="ECO:0000313" key="2">
    <source>
        <dbReference type="Proteomes" id="UP000031672"/>
    </source>
</evidence>
<reference evidence="1 2" key="1">
    <citation type="submission" date="2014-11" db="EMBL/GenBank/DDBJ databases">
        <title>Draft Genome Sequence of Vibrio piscirenalis strains CECT 8603T and CECT 8604, two marine Gammaproteobacterium isolated from cultured gilthead sea bream (Sparus aurata).</title>
        <authorList>
            <person name="Arahal D.R."/>
            <person name="Rodrigo-Torres L."/>
            <person name="Lucena T."/>
            <person name="Pujalte M.J."/>
        </authorList>
    </citation>
    <scope>NUCLEOTIDE SEQUENCE [LARGE SCALE GENOMIC DNA]</scope>
    <source>
        <strain evidence="1 2">DCR 1-4-2</strain>
    </source>
</reference>
<sequence>MNRSAQKLPSFDELVKLALEDEAAFEQLKREKCEEMIQSASIDMQPRLWAQQSHIDRVVGQCKNPNHVNVVLMQELVKQVQKFQAALQGGDASLVSARNDNINGDKTNVVSISKRHPDWR</sequence>